<geneLocation type="chloroplast" evidence="6"/>
<reference evidence="6" key="1">
    <citation type="submission" date="2016-10" db="EMBL/GenBank/DDBJ databases">
        <title>Chloroplast genomes as a tool to resolve red algal phylogenies: a case study in the Nemaliales.</title>
        <authorList>
            <person name="Costa J.F."/>
            <person name="Lin S.M."/>
            <person name="Macaya E.C."/>
            <person name="Fernandez-Garcia C."/>
            <person name="Verbruggen H."/>
        </authorList>
    </citation>
    <scope>NUCLEOTIDE SEQUENCE</scope>
</reference>
<keyword evidence="6" id="KW-0934">Plastid</keyword>
<evidence type="ECO:0000256" key="3">
    <source>
        <dbReference type="ARBA" id="ARBA00023274"/>
    </source>
</evidence>
<dbReference type="InterPro" id="IPR026569">
    <property type="entry name" value="Ribosomal_bL28"/>
</dbReference>
<evidence type="ECO:0000256" key="5">
    <source>
        <dbReference type="HAMAP-Rule" id="MF_00373"/>
    </source>
</evidence>
<reference evidence="6" key="2">
    <citation type="submission" date="2016-10" db="EMBL/GenBank/DDBJ databases">
        <authorList>
            <person name="de Groot N.N."/>
        </authorList>
    </citation>
    <scope>NUCLEOTIDE SEQUENCE</scope>
</reference>
<dbReference type="GO" id="GO:0003735">
    <property type="term" value="F:structural constituent of ribosome"/>
    <property type="evidence" value="ECO:0007669"/>
    <property type="project" value="InterPro"/>
</dbReference>
<keyword evidence="2 5" id="KW-0689">Ribosomal protein</keyword>
<dbReference type="NCBIfam" id="TIGR00009">
    <property type="entry name" value="L28"/>
    <property type="match status" value="1"/>
</dbReference>
<dbReference type="PANTHER" id="PTHR13528:SF2">
    <property type="entry name" value="LARGE RIBOSOMAL SUBUNIT PROTEIN BL28M"/>
    <property type="match status" value="1"/>
</dbReference>
<dbReference type="GO" id="GO:0005840">
    <property type="term" value="C:ribosome"/>
    <property type="evidence" value="ECO:0007669"/>
    <property type="project" value="UniProtKB-KW"/>
</dbReference>
<gene>
    <name evidence="5 6" type="primary">rpl28</name>
    <name evidence="6" type="ORF">J0237_93</name>
</gene>
<dbReference type="InterPro" id="IPR034704">
    <property type="entry name" value="Ribosomal_bL28/bL31-like_sf"/>
</dbReference>
<dbReference type="GO" id="GO:0009507">
    <property type="term" value="C:chloroplast"/>
    <property type="evidence" value="ECO:0007669"/>
    <property type="project" value="UniProtKB-SubCell"/>
</dbReference>
<proteinExistence type="inferred from homology"/>
<organism evidence="6">
    <name type="scientific">Liagora harveyana</name>
    <dbReference type="NCBI Taxonomy" id="406718"/>
    <lineage>
        <taxon>Eukaryota</taxon>
        <taxon>Rhodophyta</taxon>
        <taxon>Florideophyceae</taxon>
        <taxon>Nemaliophycidae</taxon>
        <taxon>Nemaliales</taxon>
        <taxon>Liagoraceae</taxon>
        <taxon>Liagora</taxon>
    </lineage>
</organism>
<keyword evidence="3 5" id="KW-0687">Ribonucleoprotein</keyword>
<evidence type="ECO:0000256" key="4">
    <source>
        <dbReference type="ARBA" id="ARBA00035265"/>
    </source>
</evidence>
<evidence type="ECO:0000313" key="6">
    <source>
        <dbReference type="EMBL" id="SCW22549.1"/>
    </source>
</evidence>
<dbReference type="RefSeq" id="YP_009314295.1">
    <property type="nucleotide sequence ID" value="NC_031661.1"/>
</dbReference>
<dbReference type="Pfam" id="PF00830">
    <property type="entry name" value="Ribosomal_L28"/>
    <property type="match status" value="1"/>
</dbReference>
<dbReference type="Gene3D" id="2.30.170.40">
    <property type="entry name" value="Ribosomal protein L28/L24"/>
    <property type="match status" value="1"/>
</dbReference>
<dbReference type="GeneID" id="29999440"/>
<dbReference type="SUPFAM" id="SSF143800">
    <property type="entry name" value="L28p-like"/>
    <property type="match status" value="1"/>
</dbReference>
<keyword evidence="6" id="KW-0150">Chloroplast</keyword>
<dbReference type="EMBL" id="LT622869">
    <property type="protein sequence ID" value="SCW22549.1"/>
    <property type="molecule type" value="Genomic_DNA"/>
</dbReference>
<dbReference type="GO" id="GO:1990904">
    <property type="term" value="C:ribonucleoprotein complex"/>
    <property type="evidence" value="ECO:0007669"/>
    <property type="project" value="UniProtKB-KW"/>
</dbReference>
<comment type="similarity">
    <text evidence="1 5">Belongs to the bacterial ribosomal protein bL28 family.</text>
</comment>
<dbReference type="GO" id="GO:0006412">
    <property type="term" value="P:translation"/>
    <property type="evidence" value="ECO:0007669"/>
    <property type="project" value="UniProtKB-UniRule"/>
</dbReference>
<dbReference type="InterPro" id="IPR037147">
    <property type="entry name" value="Ribosomal_bL28_sf"/>
</dbReference>
<dbReference type="PANTHER" id="PTHR13528">
    <property type="entry name" value="39S RIBOSOMAL PROTEIN L28, MITOCHONDRIAL"/>
    <property type="match status" value="1"/>
</dbReference>
<name>A0A1G4NVM4_9FLOR</name>
<dbReference type="InterPro" id="IPR001383">
    <property type="entry name" value="Ribosomal_bL28_bact-type"/>
</dbReference>
<protein>
    <recommendedName>
        <fullName evidence="4 5">Large ribosomal subunit protein bL28c</fullName>
    </recommendedName>
</protein>
<dbReference type="AlphaFoldDB" id="A0A1G4NVM4"/>
<evidence type="ECO:0000256" key="2">
    <source>
        <dbReference type="ARBA" id="ARBA00022980"/>
    </source>
</evidence>
<accession>A0A1G4NVM4</accession>
<comment type="subcellular location">
    <subcellularLocation>
        <location evidence="5">Plastid</location>
        <location evidence="5">Chloroplast</location>
    </subcellularLocation>
</comment>
<sequence length="67" mass="7761">MSKICTITGKSRNNAYSISHSHVRTKKIQQVNLQTTKIWSIEKKKWIKVTVSTKAMKTLLKNNFLVK</sequence>
<dbReference type="HAMAP" id="MF_00373">
    <property type="entry name" value="Ribosomal_bL28"/>
    <property type="match status" value="1"/>
</dbReference>
<evidence type="ECO:0000256" key="1">
    <source>
        <dbReference type="ARBA" id="ARBA00008760"/>
    </source>
</evidence>